<organism evidence="1 2">
    <name type="scientific">Trichonephila clavipes</name>
    <name type="common">Golden silk orbweaver</name>
    <name type="synonym">Nephila clavipes</name>
    <dbReference type="NCBI Taxonomy" id="2585209"/>
    <lineage>
        <taxon>Eukaryota</taxon>
        <taxon>Metazoa</taxon>
        <taxon>Ecdysozoa</taxon>
        <taxon>Arthropoda</taxon>
        <taxon>Chelicerata</taxon>
        <taxon>Arachnida</taxon>
        <taxon>Araneae</taxon>
        <taxon>Araneomorphae</taxon>
        <taxon>Entelegynae</taxon>
        <taxon>Araneoidea</taxon>
        <taxon>Nephilidae</taxon>
        <taxon>Trichonephila</taxon>
    </lineage>
</organism>
<name>A0A8X6V0E7_TRICX</name>
<dbReference type="AlphaFoldDB" id="A0A8X6V0E7"/>
<keyword evidence="2" id="KW-1185">Reference proteome</keyword>
<dbReference type="Proteomes" id="UP000887159">
    <property type="component" value="Unassembled WGS sequence"/>
</dbReference>
<sequence length="277" mass="32379">MVYGLNGSILFKPLTYHGARQHTKFFWMQQAIFNVPFEMKPGRSGHWMIRLKCILLPIQMERIVSSLNGNIYGVFFKPIKKLDTEPLLENLGKYWKVYEYFRSFTPPPYRINETLSRKPVTCVASFHGLEGIVTHKLDGTFGLVYSFPKYIKEKWEGGIHKIRKGITLGDGIVFSAEKLSNDMVVLLDVYQVREFPTVQWNRENVLIHFLLHLSLPEGYETQKYCHKIEDLPMTRYETDGYIIHNTKTDKIVKVKLTHSLYVVYMDSFFLVTHQGKT</sequence>
<evidence type="ECO:0000313" key="2">
    <source>
        <dbReference type="Proteomes" id="UP000887159"/>
    </source>
</evidence>
<dbReference type="EMBL" id="BMAU01021053">
    <property type="protein sequence ID" value="GFX88559.1"/>
    <property type="molecule type" value="Genomic_DNA"/>
</dbReference>
<protein>
    <submittedName>
        <fullName evidence="1">Uncharacterized protein</fullName>
    </submittedName>
</protein>
<proteinExistence type="predicted"/>
<accession>A0A8X6V0E7</accession>
<gene>
    <name evidence="1" type="primary">AVEN_166290_1</name>
    <name evidence="1" type="ORF">TNCV_2659701</name>
</gene>
<comment type="caution">
    <text evidence="1">The sequence shown here is derived from an EMBL/GenBank/DDBJ whole genome shotgun (WGS) entry which is preliminary data.</text>
</comment>
<reference evidence="1" key="1">
    <citation type="submission" date="2020-08" db="EMBL/GenBank/DDBJ databases">
        <title>Multicomponent nature underlies the extraordinary mechanical properties of spider dragline silk.</title>
        <authorList>
            <person name="Kono N."/>
            <person name="Nakamura H."/>
            <person name="Mori M."/>
            <person name="Yoshida Y."/>
            <person name="Ohtoshi R."/>
            <person name="Malay A.D."/>
            <person name="Moran D.A.P."/>
            <person name="Tomita M."/>
            <person name="Numata K."/>
            <person name="Arakawa K."/>
        </authorList>
    </citation>
    <scope>NUCLEOTIDE SEQUENCE</scope>
</reference>
<evidence type="ECO:0000313" key="1">
    <source>
        <dbReference type="EMBL" id="GFX88559.1"/>
    </source>
</evidence>